<dbReference type="InterPro" id="IPR050738">
    <property type="entry name" value="Sulfatase"/>
</dbReference>
<sequence>MRKKMKKQMVLAALALTLMPVGLQATQQPNIILFLVDDCSTHELGCYGNTMVSTPNIDALAEGGIKFKTAWATPVCVSSRAAIMSGQYGFRNGAYGNTYIEYETYKAMPLEKMTLFRAMKESGYATFHGGKWHLPTSPEDSEWGVDEYFMYGSLMGGDGLKQEWIQEYFGPWWFWGNANIFSLTYEEQHSPLATWHPMVIENDLLRSTGPDDFGPEMLGDAVLDFAQRSKNDEKPFFIYYSSHLTHFPWTEMKAPGDPEVTKTEPGMVSNVQYLDTAVGRLVNALKAMGEYENTVIFFMADNPTYGIGKGAASEIGAHVPFIVAGGSNWVKWNGETGSLTDCVDLYPTLLELAGHRVLPSQVLDGQSLVPLLEGDHAHSREWIFSYVLGFHRMIRNRDYSLDAQGQLWRCNPSGNPFTFEKIETYDEASQNARMELESQLEHLPIPDEDRMEEKPIIYEQYLEFLAGQLTWRQEQAEDLYQTGVQSLLNRPERLQYDLKPAYIPPQAATYQYTSTLGTWSETNNWEYWPVDGWVAATNLPGTNDNVRYIVDGKLRIETVSPSIGILEIGVDGDANNAEVLMSNYSTELSVTGLYVANSAGERGYIGLWDAMLNLDGPTIIGKDGGNGRMVIGSKWSRADGDRASTPPDPAEAFVVGYSTNAVGVLDVNGTLSLVNNFLYVGYDGATGTVNQAGPDSFVKATQLRLGHSGDGVATYNLTGGELRMSSQWGVYNPGPNAELHFADFGVFTQWGDQTTTISDLVADGVITWTNGQPMLTTDWELAWTNSAGNSALYADTDGSVNSGYTTVWASPIALPPPEDDEVLINFDSIQATVDVNINGGLDVDTNTNKVRNLSLTSLLFDSTLDQHDMYGGCKSQYSLDQVNYLIAAESAAKQNLRFRPWTRTDPQDYIIDAVVLWDQADFMDGFDMQTVVFTSQSSFTLEVDGGFTTGTGYDVRMVVRDGASQYYVSETVAPDGTTITVTNPDSLQWATYDLVDGSGSFAFADGGIGSYGAHSFTDVQRVGFAFNHSYGTAKAADFSITKFVVKRVDTTVTEDTPATRYADWLSAYPGVGSELELTDNPDGDALDNLAEYALNGNPDDESDIGIAPVASTEAGWFYYVHAQRDAAAERGLIYRVLNDTDLVLGVFTNTDAEVVGTNTGYGISGFETVTNRVPTDVLGEQFLKLEVESSF</sequence>
<dbReference type="InterPro" id="IPR000917">
    <property type="entry name" value="Sulfatase_N"/>
</dbReference>
<evidence type="ECO:0000313" key="5">
    <source>
        <dbReference type="EMBL" id="VGO13915.1"/>
    </source>
</evidence>
<keyword evidence="3" id="KW-0732">Signal</keyword>
<dbReference type="Proteomes" id="UP000366872">
    <property type="component" value="Unassembled WGS sequence"/>
</dbReference>
<protein>
    <submittedName>
        <fullName evidence="5">Arylsulfatase</fullName>
    </submittedName>
</protein>
<evidence type="ECO:0000259" key="4">
    <source>
        <dbReference type="Pfam" id="PF00884"/>
    </source>
</evidence>
<dbReference type="PANTHER" id="PTHR42693">
    <property type="entry name" value="ARYLSULFATASE FAMILY MEMBER"/>
    <property type="match status" value="1"/>
</dbReference>
<keyword evidence="6" id="KW-1185">Reference proteome</keyword>
<dbReference type="GO" id="GO:0004065">
    <property type="term" value="F:arylsulfatase activity"/>
    <property type="evidence" value="ECO:0007669"/>
    <property type="project" value="TreeGrafter"/>
</dbReference>
<name>A0A6C2U201_PONDE</name>
<feature type="chain" id="PRO_5028917269" evidence="3">
    <location>
        <begin position="26"/>
        <end position="1191"/>
    </location>
</feature>
<dbReference type="PANTHER" id="PTHR42693:SF53">
    <property type="entry name" value="ENDO-4-O-SULFATASE"/>
    <property type="match status" value="1"/>
</dbReference>
<evidence type="ECO:0000313" key="6">
    <source>
        <dbReference type="Proteomes" id="UP000366872"/>
    </source>
</evidence>
<evidence type="ECO:0000256" key="3">
    <source>
        <dbReference type="SAM" id="SignalP"/>
    </source>
</evidence>
<comment type="similarity">
    <text evidence="1">Belongs to the sulfatase family.</text>
</comment>
<evidence type="ECO:0000256" key="1">
    <source>
        <dbReference type="ARBA" id="ARBA00008779"/>
    </source>
</evidence>
<reference evidence="5 6" key="1">
    <citation type="submission" date="2019-04" db="EMBL/GenBank/DDBJ databases">
        <authorList>
            <person name="Van Vliet M D."/>
        </authorList>
    </citation>
    <scope>NUCLEOTIDE SEQUENCE [LARGE SCALE GENOMIC DNA]</scope>
    <source>
        <strain evidence="5 6">F1</strain>
    </source>
</reference>
<evidence type="ECO:0000256" key="2">
    <source>
        <dbReference type="ARBA" id="ARBA00022801"/>
    </source>
</evidence>
<feature type="signal peptide" evidence="3">
    <location>
        <begin position="1"/>
        <end position="25"/>
    </location>
</feature>
<dbReference type="SUPFAM" id="SSF53649">
    <property type="entry name" value="Alkaline phosphatase-like"/>
    <property type="match status" value="1"/>
</dbReference>
<gene>
    <name evidence="5" type="primary">atsA_158</name>
    <name evidence="5" type="ORF">PDESU_02472</name>
</gene>
<organism evidence="5 6">
    <name type="scientific">Pontiella desulfatans</name>
    <dbReference type="NCBI Taxonomy" id="2750659"/>
    <lineage>
        <taxon>Bacteria</taxon>
        <taxon>Pseudomonadati</taxon>
        <taxon>Kiritimatiellota</taxon>
        <taxon>Kiritimatiellia</taxon>
        <taxon>Kiritimatiellales</taxon>
        <taxon>Pontiellaceae</taxon>
        <taxon>Pontiella</taxon>
    </lineage>
</organism>
<keyword evidence="2" id="KW-0378">Hydrolase</keyword>
<dbReference type="InterPro" id="IPR017850">
    <property type="entry name" value="Alkaline_phosphatase_core_sf"/>
</dbReference>
<proteinExistence type="inferred from homology"/>
<dbReference type="Gene3D" id="3.40.720.10">
    <property type="entry name" value="Alkaline Phosphatase, subunit A"/>
    <property type="match status" value="1"/>
</dbReference>
<feature type="domain" description="Sulfatase N-terminal" evidence="4">
    <location>
        <begin position="29"/>
        <end position="354"/>
    </location>
</feature>
<dbReference type="Pfam" id="PF00884">
    <property type="entry name" value="Sulfatase"/>
    <property type="match status" value="1"/>
</dbReference>
<dbReference type="AlphaFoldDB" id="A0A6C2U201"/>
<dbReference type="EMBL" id="CAAHFG010000001">
    <property type="protein sequence ID" value="VGO13915.1"/>
    <property type="molecule type" value="Genomic_DNA"/>
</dbReference>
<accession>A0A6C2U201</accession>